<dbReference type="Pfam" id="PF03106">
    <property type="entry name" value="WRKY"/>
    <property type="match status" value="1"/>
</dbReference>
<dbReference type="GO" id="GO:0043565">
    <property type="term" value="F:sequence-specific DNA binding"/>
    <property type="evidence" value="ECO:0007669"/>
    <property type="project" value="InterPro"/>
</dbReference>
<evidence type="ECO:0000256" key="4">
    <source>
        <dbReference type="ARBA" id="ARBA00023163"/>
    </source>
</evidence>
<keyword evidence="9" id="KW-1185">Reference proteome</keyword>
<evidence type="ECO:0000256" key="3">
    <source>
        <dbReference type="ARBA" id="ARBA00023125"/>
    </source>
</evidence>
<comment type="subcellular location">
    <subcellularLocation>
        <location evidence="1">Nucleus</location>
    </subcellularLocation>
</comment>
<dbReference type="Gene3D" id="2.20.25.80">
    <property type="entry name" value="WRKY domain"/>
    <property type="match status" value="1"/>
</dbReference>
<keyword evidence="2" id="KW-0805">Transcription regulation</keyword>
<evidence type="ECO:0000313" key="8">
    <source>
        <dbReference type="EMBL" id="PUZ54214.1"/>
    </source>
</evidence>
<keyword evidence="4" id="KW-0804">Transcription</keyword>
<protein>
    <recommendedName>
        <fullName evidence="7">WRKY domain-containing protein</fullName>
    </recommendedName>
</protein>
<evidence type="ECO:0000256" key="2">
    <source>
        <dbReference type="ARBA" id="ARBA00023015"/>
    </source>
</evidence>
<dbReference type="InterPro" id="IPR003657">
    <property type="entry name" value="WRKY_dom"/>
</dbReference>
<dbReference type="InterPro" id="IPR036576">
    <property type="entry name" value="WRKY_dom_sf"/>
</dbReference>
<dbReference type="InterPro" id="IPR044810">
    <property type="entry name" value="WRKY_plant"/>
</dbReference>
<dbReference type="SMART" id="SM00774">
    <property type="entry name" value="WRKY"/>
    <property type="match status" value="1"/>
</dbReference>
<dbReference type="GO" id="GO:0005634">
    <property type="term" value="C:nucleus"/>
    <property type="evidence" value="ECO:0007669"/>
    <property type="project" value="UniProtKB-SubCell"/>
</dbReference>
<evidence type="ECO:0000313" key="9">
    <source>
        <dbReference type="Proteomes" id="UP000244336"/>
    </source>
</evidence>
<dbReference type="PANTHER" id="PTHR31282">
    <property type="entry name" value="WRKY TRANSCRIPTION FACTOR 21-RELATED"/>
    <property type="match status" value="1"/>
</dbReference>
<dbReference type="PROSITE" id="PS50811">
    <property type="entry name" value="WRKY"/>
    <property type="match status" value="1"/>
</dbReference>
<dbReference type="Proteomes" id="UP000244336">
    <property type="component" value="Chromosome 5"/>
</dbReference>
<name>A0A2T7DF92_9POAL</name>
<dbReference type="SUPFAM" id="SSF118290">
    <property type="entry name" value="WRKY DNA-binding domain"/>
    <property type="match status" value="1"/>
</dbReference>
<keyword evidence="3" id="KW-0238">DNA-binding</keyword>
<dbReference type="AlphaFoldDB" id="A0A2T7DF92"/>
<evidence type="ECO:0000259" key="7">
    <source>
        <dbReference type="PROSITE" id="PS50811"/>
    </source>
</evidence>
<dbReference type="GO" id="GO:0003700">
    <property type="term" value="F:DNA-binding transcription factor activity"/>
    <property type="evidence" value="ECO:0007669"/>
    <property type="project" value="InterPro"/>
</dbReference>
<evidence type="ECO:0000256" key="6">
    <source>
        <dbReference type="SAM" id="MobiDB-lite"/>
    </source>
</evidence>
<reference evidence="8 9" key="1">
    <citation type="submission" date="2018-04" db="EMBL/GenBank/DDBJ databases">
        <title>WGS assembly of Panicum hallii var. hallii HAL2.</title>
        <authorList>
            <person name="Lovell J."/>
            <person name="Jenkins J."/>
            <person name="Lowry D."/>
            <person name="Mamidi S."/>
            <person name="Sreedasyam A."/>
            <person name="Weng X."/>
            <person name="Barry K."/>
            <person name="Bonette J."/>
            <person name="Campitelli B."/>
            <person name="Daum C."/>
            <person name="Gordon S."/>
            <person name="Gould B."/>
            <person name="Lipzen A."/>
            <person name="MacQueen A."/>
            <person name="Palacio-Mejia J."/>
            <person name="Plott C."/>
            <person name="Shakirov E."/>
            <person name="Shu S."/>
            <person name="Yoshinaga Y."/>
            <person name="Zane M."/>
            <person name="Rokhsar D."/>
            <person name="Grimwood J."/>
            <person name="Schmutz J."/>
            <person name="Juenger T."/>
        </authorList>
    </citation>
    <scope>NUCLEOTIDE SEQUENCE [LARGE SCALE GENOMIC DNA]</scope>
    <source>
        <strain evidence="9">cv. HAL2</strain>
    </source>
</reference>
<proteinExistence type="predicted"/>
<dbReference type="EMBL" id="CM009753">
    <property type="protein sequence ID" value="PUZ54214.1"/>
    <property type="molecule type" value="Genomic_DNA"/>
</dbReference>
<dbReference type="STRING" id="1504633.A0A2T7DF92"/>
<organism evidence="8 9">
    <name type="scientific">Panicum hallii var. hallii</name>
    <dbReference type="NCBI Taxonomy" id="1504633"/>
    <lineage>
        <taxon>Eukaryota</taxon>
        <taxon>Viridiplantae</taxon>
        <taxon>Streptophyta</taxon>
        <taxon>Embryophyta</taxon>
        <taxon>Tracheophyta</taxon>
        <taxon>Spermatophyta</taxon>
        <taxon>Magnoliopsida</taxon>
        <taxon>Liliopsida</taxon>
        <taxon>Poales</taxon>
        <taxon>Poaceae</taxon>
        <taxon>PACMAD clade</taxon>
        <taxon>Panicoideae</taxon>
        <taxon>Panicodae</taxon>
        <taxon>Paniceae</taxon>
        <taxon>Panicinae</taxon>
        <taxon>Panicum</taxon>
        <taxon>Panicum sect. Panicum</taxon>
    </lineage>
</organism>
<keyword evidence="5" id="KW-0539">Nucleus</keyword>
<feature type="region of interest" description="Disordered" evidence="6">
    <location>
        <begin position="1"/>
        <end position="20"/>
    </location>
</feature>
<evidence type="ECO:0000256" key="1">
    <source>
        <dbReference type="ARBA" id="ARBA00004123"/>
    </source>
</evidence>
<sequence length="244" mass="27676">MAKRDDYMPSSSGSSNGAHKRLLQDSSSYAQEHAKKRVHISTRTKYTYAPYHDGYQWRKYGQKMIRGNTYPRCYYRCTFHQDHGCPATKHVEQSNSQDPPLFRVIYTNEHTCSSTHVSDYMASSIHIQQIADASLRKTETEIPRLTHCVAGDGLTKEERDVIVSSLLTVINGCDVAKLDVGHAAMQENTPVLMDRNSSYEAVPSVSPVQLAASDELKMDFVEPPESHWFETLDLGWFMEYTQTG</sequence>
<accession>A0A2T7DF92</accession>
<evidence type="ECO:0000256" key="5">
    <source>
        <dbReference type="ARBA" id="ARBA00023242"/>
    </source>
</evidence>
<dbReference type="Gramene" id="PUZ54214">
    <property type="protein sequence ID" value="PUZ54214"/>
    <property type="gene ID" value="GQ55_5G112600"/>
</dbReference>
<feature type="domain" description="WRKY" evidence="7">
    <location>
        <begin position="53"/>
        <end position="115"/>
    </location>
</feature>
<dbReference type="OrthoDB" id="2021064at2759"/>
<gene>
    <name evidence="8" type="ORF">GQ55_5G112600</name>
</gene>